<dbReference type="Proteomes" id="UP001201873">
    <property type="component" value="Unassembled WGS sequence"/>
</dbReference>
<feature type="domain" description="Helix-hairpin-helix DNA-binding motif class 1" evidence="8">
    <location>
        <begin position="107"/>
        <end position="126"/>
    </location>
</feature>
<comment type="subunit">
    <text evidence="6">Homotetramer. Forms an RuvA(8)-RuvB(12)-Holliday junction (HJ) complex. HJ DNA is sandwiched between 2 RuvA tetramers; dsDNA enters through RuvA and exits via RuvB. An RuvB hexamer assembles on each DNA strand where it exits the tetramer. Each RuvB hexamer is contacted by two RuvA subunits (via domain III) on 2 adjacent RuvB subunits; this complex drives branch migration. In the full resolvosome a probable DNA-RuvA(4)-RuvB(12)-RuvC(2) complex forms which resolves the HJ.</text>
</comment>
<evidence type="ECO:0000256" key="6">
    <source>
        <dbReference type="HAMAP-Rule" id="MF_00031"/>
    </source>
</evidence>
<name>A0ABT0JX21_9ACTN</name>
<keyword evidence="1 6" id="KW-0963">Cytoplasm</keyword>
<proteinExistence type="inferred from homology"/>
<comment type="caution">
    <text evidence="9">The sequence shown here is derived from an EMBL/GenBank/DDBJ whole genome shotgun (WGS) entry which is preliminary data.</text>
</comment>
<evidence type="ECO:0000313" key="9">
    <source>
        <dbReference type="EMBL" id="MCK9876097.1"/>
    </source>
</evidence>
<dbReference type="InterPro" id="IPR010994">
    <property type="entry name" value="RuvA_2-like"/>
</dbReference>
<dbReference type="HAMAP" id="MF_00031">
    <property type="entry name" value="DNA_HJ_migration_RuvA"/>
    <property type="match status" value="1"/>
</dbReference>
<evidence type="ECO:0000256" key="2">
    <source>
        <dbReference type="ARBA" id="ARBA00022763"/>
    </source>
</evidence>
<feature type="compositionally biased region" description="Low complexity" evidence="7">
    <location>
        <begin position="196"/>
        <end position="214"/>
    </location>
</feature>
<dbReference type="Pfam" id="PF14520">
    <property type="entry name" value="HHH_5"/>
    <property type="match status" value="1"/>
</dbReference>
<evidence type="ECO:0000256" key="5">
    <source>
        <dbReference type="ARBA" id="ARBA00023204"/>
    </source>
</evidence>
<feature type="region of interest" description="Domain III" evidence="6">
    <location>
        <begin position="163"/>
        <end position="240"/>
    </location>
</feature>
<feature type="compositionally biased region" description="Low complexity" evidence="7">
    <location>
        <begin position="137"/>
        <end position="154"/>
    </location>
</feature>
<dbReference type="Pfam" id="PF01330">
    <property type="entry name" value="RuvA_N"/>
    <property type="match status" value="1"/>
</dbReference>
<dbReference type="SUPFAM" id="SSF50249">
    <property type="entry name" value="Nucleic acid-binding proteins"/>
    <property type="match status" value="1"/>
</dbReference>
<dbReference type="Gene3D" id="1.10.8.10">
    <property type="entry name" value="DNA helicase RuvA subunit, C-terminal domain"/>
    <property type="match status" value="1"/>
</dbReference>
<comment type="domain">
    <text evidence="6">Has three domains with a flexible linker between the domains II and III and assumes an 'L' shape. Domain III is highly mobile and contacts RuvB.</text>
</comment>
<keyword evidence="3 6" id="KW-0238">DNA-binding</keyword>
<evidence type="ECO:0000313" key="10">
    <source>
        <dbReference type="Proteomes" id="UP001201873"/>
    </source>
</evidence>
<evidence type="ECO:0000256" key="7">
    <source>
        <dbReference type="SAM" id="MobiDB-lite"/>
    </source>
</evidence>
<dbReference type="InterPro" id="IPR003583">
    <property type="entry name" value="Hlx-hairpin-Hlx_DNA-bd_motif"/>
</dbReference>
<organism evidence="9 10">
    <name type="scientific">Frankia umida</name>
    <dbReference type="NCBI Taxonomy" id="573489"/>
    <lineage>
        <taxon>Bacteria</taxon>
        <taxon>Bacillati</taxon>
        <taxon>Actinomycetota</taxon>
        <taxon>Actinomycetes</taxon>
        <taxon>Frankiales</taxon>
        <taxon>Frankiaceae</taxon>
        <taxon>Frankia</taxon>
    </lineage>
</organism>
<comment type="function">
    <text evidence="6">The RuvA-RuvB-RuvC complex processes Holliday junction (HJ) DNA during genetic recombination and DNA repair, while the RuvA-RuvB complex plays an important role in the rescue of blocked DNA replication forks via replication fork reversal (RFR). RuvA specifically binds to HJ cruciform DNA, conferring on it an open structure. The RuvB hexamer acts as an ATP-dependent pump, pulling dsDNA into and through the RuvAB complex. HJ branch migration allows RuvC to scan DNA until it finds its consensus sequence, where it cleaves and resolves the cruciform DNA.</text>
</comment>
<sequence>MIASVSGTVTALGPLSAVVEVGGVGLLVQCTPATLASLRVGEPASLATTLVVRETELTLYGFAMPDERDVFEVLQSAAGVGPKLAQAVLGVHDPDTVRRAVAEEDLNALTRVPGIGRKGAQRIVLDLRDRLGPPRGPAAVPGPRAGAQARAGSPGEHGPGGTVAASVREALGGLGYSAREAEDAVARALAALADPPLADPAGDTPAGDTPAGDAVSEAAIPVAEPDAATLLRGSLAVLRR</sequence>
<reference evidence="9 10" key="1">
    <citation type="submission" date="2022-04" db="EMBL/GenBank/DDBJ databases">
        <title>Genome diversity in the genus Frankia.</title>
        <authorList>
            <person name="Carlos-Shanley C."/>
            <person name="Hahn D."/>
        </authorList>
    </citation>
    <scope>NUCLEOTIDE SEQUENCE [LARGE SCALE GENOMIC DNA]</scope>
    <source>
        <strain evidence="9 10">Ag45/Mut15</strain>
    </source>
</reference>
<dbReference type="RefSeq" id="WP_248824437.1">
    <property type="nucleotide sequence ID" value="NZ_JALKFT010000007.1"/>
</dbReference>
<dbReference type="InterPro" id="IPR000085">
    <property type="entry name" value="RuvA"/>
</dbReference>
<keyword evidence="4 6" id="KW-0233">DNA recombination</keyword>
<feature type="region of interest" description="Disordered" evidence="7">
    <location>
        <begin position="196"/>
        <end position="215"/>
    </location>
</feature>
<evidence type="ECO:0000259" key="8">
    <source>
        <dbReference type="SMART" id="SM00278"/>
    </source>
</evidence>
<dbReference type="Gene3D" id="1.10.150.20">
    <property type="entry name" value="5' to 3' exonuclease, C-terminal subdomain"/>
    <property type="match status" value="1"/>
</dbReference>
<gene>
    <name evidence="6 9" type="primary">ruvA</name>
    <name evidence="9" type="ORF">MXD59_09960</name>
</gene>
<dbReference type="InterPro" id="IPR013849">
    <property type="entry name" value="DNA_helicase_Holl-junc_RuvA_I"/>
</dbReference>
<dbReference type="SMART" id="SM00278">
    <property type="entry name" value="HhH1"/>
    <property type="match status" value="2"/>
</dbReference>
<keyword evidence="5 6" id="KW-0234">DNA repair</keyword>
<dbReference type="EMBL" id="JALKFT010000007">
    <property type="protein sequence ID" value="MCK9876097.1"/>
    <property type="molecule type" value="Genomic_DNA"/>
</dbReference>
<comment type="similarity">
    <text evidence="6">Belongs to the RuvA family.</text>
</comment>
<keyword evidence="10" id="KW-1185">Reference proteome</keyword>
<feature type="domain" description="Helix-hairpin-helix DNA-binding motif class 1" evidence="8">
    <location>
        <begin position="72"/>
        <end position="91"/>
    </location>
</feature>
<dbReference type="SUPFAM" id="SSF47781">
    <property type="entry name" value="RuvA domain 2-like"/>
    <property type="match status" value="1"/>
</dbReference>
<evidence type="ECO:0000256" key="3">
    <source>
        <dbReference type="ARBA" id="ARBA00023125"/>
    </source>
</evidence>
<dbReference type="NCBIfam" id="TIGR00084">
    <property type="entry name" value="ruvA"/>
    <property type="match status" value="1"/>
</dbReference>
<comment type="caution">
    <text evidence="6">Lacks conserved residue(s) required for the propagation of feature annotation.</text>
</comment>
<dbReference type="Gene3D" id="2.40.50.140">
    <property type="entry name" value="Nucleic acid-binding proteins"/>
    <property type="match status" value="1"/>
</dbReference>
<protein>
    <recommendedName>
        <fullName evidence="6">Holliday junction branch migration complex subunit RuvA</fullName>
    </recommendedName>
</protein>
<keyword evidence="2 6" id="KW-0227">DNA damage</keyword>
<feature type="region of interest" description="Disordered" evidence="7">
    <location>
        <begin position="130"/>
        <end position="162"/>
    </location>
</feature>
<dbReference type="InterPro" id="IPR012340">
    <property type="entry name" value="NA-bd_OB-fold"/>
</dbReference>
<comment type="subcellular location">
    <subcellularLocation>
        <location evidence="6">Cytoplasm</location>
    </subcellularLocation>
</comment>
<evidence type="ECO:0000256" key="1">
    <source>
        <dbReference type="ARBA" id="ARBA00022490"/>
    </source>
</evidence>
<evidence type="ECO:0000256" key="4">
    <source>
        <dbReference type="ARBA" id="ARBA00023172"/>
    </source>
</evidence>
<accession>A0ABT0JX21</accession>